<dbReference type="EMBL" id="BAAAFG010000015">
    <property type="protein sequence ID" value="GAA0872804.1"/>
    <property type="molecule type" value="Genomic_DNA"/>
</dbReference>
<sequence length="241" mass="27956">MILNILKAFFTLLLLTLSYFAFTSNLEYTYLTRCVITLLLTVAFVSLQRPNSRWLAYTLGCFTVGLLLYTIYLLREPPKKYDIIVIGAIIYFIGYVMILLENIRRFKKSFLKGNELTVYGIFFMLLFVAGGILFYVGDKELNSIQNIIVIAYLFMIILISFFAFANFIALTSQKTLWMFIAVLILLLSEFAQAFIYVVENQEVSEMVIVATLEHIFPVIGVFILYKYYLTPTKYQLHDEIL</sequence>
<keyword evidence="3" id="KW-1185">Reference proteome</keyword>
<organism evidence="2 3">
    <name type="scientific">Gangjinia marincola</name>
    <dbReference type="NCBI Taxonomy" id="578463"/>
    <lineage>
        <taxon>Bacteria</taxon>
        <taxon>Pseudomonadati</taxon>
        <taxon>Bacteroidota</taxon>
        <taxon>Flavobacteriia</taxon>
        <taxon>Flavobacteriales</taxon>
        <taxon>Flavobacteriaceae</taxon>
        <taxon>Gangjinia</taxon>
    </lineage>
</organism>
<accession>A0ABN1MIW4</accession>
<feature type="transmembrane region" description="Helical" evidence="1">
    <location>
        <begin position="203"/>
        <end position="225"/>
    </location>
</feature>
<evidence type="ECO:0000313" key="2">
    <source>
        <dbReference type="EMBL" id="GAA0872804.1"/>
    </source>
</evidence>
<evidence type="ECO:0000256" key="1">
    <source>
        <dbReference type="SAM" id="Phobius"/>
    </source>
</evidence>
<name>A0ABN1MIW4_9FLAO</name>
<protein>
    <recommendedName>
        <fullName evidence="4">YhhN-like protein</fullName>
    </recommendedName>
</protein>
<feature type="transmembrane region" description="Helical" evidence="1">
    <location>
        <begin position="54"/>
        <end position="75"/>
    </location>
</feature>
<evidence type="ECO:0008006" key="4">
    <source>
        <dbReference type="Google" id="ProtNLM"/>
    </source>
</evidence>
<feature type="transmembrane region" description="Helical" evidence="1">
    <location>
        <begin position="81"/>
        <end position="100"/>
    </location>
</feature>
<gene>
    <name evidence="2" type="ORF">GCM10009117_19510</name>
</gene>
<keyword evidence="1" id="KW-1133">Transmembrane helix</keyword>
<proteinExistence type="predicted"/>
<keyword evidence="1" id="KW-0812">Transmembrane</keyword>
<feature type="transmembrane region" description="Helical" evidence="1">
    <location>
        <begin position="147"/>
        <end position="169"/>
    </location>
</feature>
<feature type="transmembrane region" description="Helical" evidence="1">
    <location>
        <begin position="176"/>
        <end position="197"/>
    </location>
</feature>
<dbReference type="RefSeq" id="WP_343766756.1">
    <property type="nucleotide sequence ID" value="NZ_BAAAFG010000015.1"/>
</dbReference>
<dbReference type="Proteomes" id="UP001500507">
    <property type="component" value="Unassembled WGS sequence"/>
</dbReference>
<comment type="caution">
    <text evidence="2">The sequence shown here is derived from an EMBL/GenBank/DDBJ whole genome shotgun (WGS) entry which is preliminary data.</text>
</comment>
<reference evidence="2 3" key="1">
    <citation type="journal article" date="2019" name="Int. J. Syst. Evol. Microbiol.">
        <title>The Global Catalogue of Microorganisms (GCM) 10K type strain sequencing project: providing services to taxonomists for standard genome sequencing and annotation.</title>
        <authorList>
            <consortium name="The Broad Institute Genomics Platform"/>
            <consortium name="The Broad Institute Genome Sequencing Center for Infectious Disease"/>
            <person name="Wu L."/>
            <person name="Ma J."/>
        </authorList>
    </citation>
    <scope>NUCLEOTIDE SEQUENCE [LARGE SCALE GENOMIC DNA]</scope>
    <source>
        <strain evidence="2 3">JCM 16082</strain>
    </source>
</reference>
<feature type="transmembrane region" description="Helical" evidence="1">
    <location>
        <begin position="116"/>
        <end position="135"/>
    </location>
</feature>
<evidence type="ECO:0000313" key="3">
    <source>
        <dbReference type="Proteomes" id="UP001500507"/>
    </source>
</evidence>
<feature type="transmembrane region" description="Helical" evidence="1">
    <location>
        <begin position="30"/>
        <end position="47"/>
    </location>
</feature>
<keyword evidence="1" id="KW-0472">Membrane</keyword>